<dbReference type="AlphaFoldDB" id="A0A7L9U2T8"/>
<protein>
    <submittedName>
        <fullName evidence="1">Uncharacterized protein</fullName>
    </submittedName>
</protein>
<dbReference type="RefSeq" id="WP_193685645.1">
    <property type="nucleotide sequence ID" value="NZ_CP062941.1"/>
</dbReference>
<accession>A0A7L9U2T8</accession>
<dbReference type="EMBL" id="CP062941">
    <property type="protein sequence ID" value="QOL48602.1"/>
    <property type="molecule type" value="Genomic_DNA"/>
</dbReference>
<dbReference type="Proteomes" id="UP000593875">
    <property type="component" value="Chromosome"/>
</dbReference>
<name>A0A7L9U2T8_9BURK</name>
<gene>
    <name evidence="1" type="ORF">LPB04_16750</name>
</gene>
<evidence type="ECO:0000313" key="1">
    <source>
        <dbReference type="EMBL" id="QOL48602.1"/>
    </source>
</evidence>
<dbReference type="KEGG" id="mlir:LPB04_16750"/>
<organism evidence="1 2">
    <name type="scientific">Massilia litorea</name>
    <dbReference type="NCBI Taxonomy" id="2769491"/>
    <lineage>
        <taxon>Bacteria</taxon>
        <taxon>Pseudomonadati</taxon>
        <taxon>Pseudomonadota</taxon>
        <taxon>Betaproteobacteria</taxon>
        <taxon>Burkholderiales</taxon>
        <taxon>Oxalobacteraceae</taxon>
        <taxon>Telluria group</taxon>
        <taxon>Massilia</taxon>
    </lineage>
</organism>
<evidence type="ECO:0000313" key="2">
    <source>
        <dbReference type="Proteomes" id="UP000593875"/>
    </source>
</evidence>
<keyword evidence="2" id="KW-1185">Reference proteome</keyword>
<reference evidence="1 2" key="1">
    <citation type="submission" date="2020-10" db="EMBL/GenBank/DDBJ databases">
        <title>Genome sequencing of Massilia sp. LPB0304.</title>
        <authorList>
            <person name="Kim J."/>
        </authorList>
    </citation>
    <scope>NUCLEOTIDE SEQUENCE [LARGE SCALE GENOMIC DNA]</scope>
    <source>
        <strain evidence="1 2">LPB0304</strain>
    </source>
</reference>
<proteinExistence type="predicted"/>
<sequence length="269" mass="28988">MLTFRVDVFAWIPQADVPNPIHSLPGGVARWGPGACGPRFGGDGFVTPPATHAGWTRPSYRAKQTLAFKIQRFGARPDADAGTAVVPGLTTVLTGPRSAGGRVCTSLTPTVTRSQASARWMDSDEWYEMRLQGAAHDPIPEAALKFFSGGAGSTVGSALTPDLEWDLTIRIQLDKEIRSRLTKLRYGVADVMNLDVSEQLTAPQNFGGTANLVHGLAYVRRFPSYVVYVSVSGDGRAPACLPVYFADASRRSLGEIIVGQSDLIRQLAW</sequence>